<name>A0ABD0TF66_LOXSC</name>
<evidence type="ECO:0000256" key="1">
    <source>
        <dbReference type="SAM" id="Coils"/>
    </source>
</evidence>
<gene>
    <name evidence="3" type="ORF">ABMA28_013989</name>
</gene>
<dbReference type="Proteomes" id="UP001549921">
    <property type="component" value="Unassembled WGS sequence"/>
</dbReference>
<feature type="transmembrane region" description="Helical" evidence="2">
    <location>
        <begin position="7"/>
        <end position="26"/>
    </location>
</feature>
<reference evidence="3 4" key="1">
    <citation type="submission" date="2024-06" db="EMBL/GenBank/DDBJ databases">
        <title>A chromosome-level genome assembly of beet webworm, Loxostege sticticalis.</title>
        <authorList>
            <person name="Zhang Y."/>
        </authorList>
    </citation>
    <scope>NUCLEOTIDE SEQUENCE [LARGE SCALE GENOMIC DNA]</scope>
    <source>
        <strain evidence="3">AQ028</strain>
        <tissue evidence="3">Male pupae</tissue>
    </source>
</reference>
<feature type="transmembrane region" description="Helical" evidence="2">
    <location>
        <begin position="126"/>
        <end position="145"/>
    </location>
</feature>
<proteinExistence type="predicted"/>
<comment type="caution">
    <text evidence="3">The sequence shown here is derived from an EMBL/GenBank/DDBJ whole genome shotgun (WGS) entry which is preliminary data.</text>
</comment>
<protein>
    <submittedName>
        <fullName evidence="3">Uncharacterized protein</fullName>
    </submittedName>
</protein>
<keyword evidence="2" id="KW-0812">Transmembrane</keyword>
<sequence>MYIAFKWLTGLALAMWLAMCLIDVYVKSAKEIHKNGLRVNTLGWIFKNITIKSEQEPEIRVGKRLYSQKYPQYNTAALHYAMFFAGAIAVSVFNKKSEIISYTKNTFAKIDFSAALNIVKNNLKKAAIIISVALVKLFTTFWVIAKEIVCRLKLNKRGVKTNIIEKHKNLNFVLMKKLKDIAEERRKLGQLLIAAIHENKNIRMQYQLESLAKNRLVKHIEDTQKKIKENRSKYVSFQHLYLVTHQENMFLKARIRKLLKEKDDAEKDLMAIINQVYQSKNNDLKVYCSRFIVRPKDNLLNNDVSAEVQKFLQNSCMSQASTSTWQVPCQENDAKEEIKTASGNSRIRNILQEENSLVPLVSDAPKLKGLPGECIWTVKDKDGLIEKLYEYDYESDFDNGDTIRRIREYSVYYDKDCLLDFSSSRTLVTEPSSLTLRTLYPTSEKFLTGSEAFQKFLQNNNNIVPSRSPAPPLLCG</sequence>
<keyword evidence="1" id="KW-0175">Coiled coil</keyword>
<dbReference type="AlphaFoldDB" id="A0ABD0TF66"/>
<keyword evidence="2" id="KW-0472">Membrane</keyword>
<organism evidence="3 4">
    <name type="scientific">Loxostege sticticalis</name>
    <name type="common">Beet webworm moth</name>
    <dbReference type="NCBI Taxonomy" id="481309"/>
    <lineage>
        <taxon>Eukaryota</taxon>
        <taxon>Metazoa</taxon>
        <taxon>Ecdysozoa</taxon>
        <taxon>Arthropoda</taxon>
        <taxon>Hexapoda</taxon>
        <taxon>Insecta</taxon>
        <taxon>Pterygota</taxon>
        <taxon>Neoptera</taxon>
        <taxon>Endopterygota</taxon>
        <taxon>Lepidoptera</taxon>
        <taxon>Glossata</taxon>
        <taxon>Ditrysia</taxon>
        <taxon>Pyraloidea</taxon>
        <taxon>Crambidae</taxon>
        <taxon>Pyraustinae</taxon>
        <taxon>Loxostege</taxon>
    </lineage>
</organism>
<feature type="transmembrane region" description="Helical" evidence="2">
    <location>
        <begin position="77"/>
        <end position="94"/>
    </location>
</feature>
<accession>A0ABD0TF66</accession>
<dbReference type="EMBL" id="JBEDNZ010000005">
    <property type="protein sequence ID" value="KAL0841717.1"/>
    <property type="molecule type" value="Genomic_DNA"/>
</dbReference>
<evidence type="ECO:0000313" key="4">
    <source>
        <dbReference type="Proteomes" id="UP001549921"/>
    </source>
</evidence>
<evidence type="ECO:0000256" key="2">
    <source>
        <dbReference type="SAM" id="Phobius"/>
    </source>
</evidence>
<keyword evidence="2" id="KW-1133">Transmembrane helix</keyword>
<evidence type="ECO:0000313" key="3">
    <source>
        <dbReference type="EMBL" id="KAL0841717.1"/>
    </source>
</evidence>
<feature type="coiled-coil region" evidence="1">
    <location>
        <begin position="248"/>
        <end position="275"/>
    </location>
</feature>